<dbReference type="Pfam" id="PF11014">
    <property type="entry name" value="DUF2852"/>
    <property type="match status" value="1"/>
</dbReference>
<comment type="caution">
    <text evidence="2">The sequence shown here is derived from an EMBL/GenBank/DDBJ whole genome shotgun (WGS) entry which is preliminary data.</text>
</comment>
<evidence type="ECO:0000313" key="3">
    <source>
        <dbReference type="Proteomes" id="UP000010121"/>
    </source>
</evidence>
<feature type="transmembrane region" description="Helical" evidence="1">
    <location>
        <begin position="31"/>
        <end position="56"/>
    </location>
</feature>
<keyword evidence="1" id="KW-0472">Membrane</keyword>
<evidence type="ECO:0000313" key="2">
    <source>
        <dbReference type="EMBL" id="EEW26379.1"/>
    </source>
</evidence>
<proteinExistence type="predicted"/>
<protein>
    <recommendedName>
        <fullName evidence="4">DUF2852 domain-containing protein</fullName>
    </recommendedName>
</protein>
<gene>
    <name evidence="2" type="ORF">Rsw2DRAFT_0659</name>
</gene>
<keyword evidence="3" id="KW-1185">Reference proteome</keyword>
<dbReference type="OrthoDB" id="9806878at2"/>
<organism evidence="2 3">
    <name type="scientific">Rhodobacter ferrooxidans</name>
    <dbReference type="NCBI Taxonomy" id="371731"/>
    <lineage>
        <taxon>Bacteria</taxon>
        <taxon>Pseudomonadati</taxon>
        <taxon>Pseudomonadota</taxon>
        <taxon>Alphaproteobacteria</taxon>
        <taxon>Rhodobacterales</taxon>
        <taxon>Rhodobacter group</taxon>
        <taxon>Rhodobacter</taxon>
    </lineage>
</organism>
<dbReference type="EMBL" id="ACYY01000003">
    <property type="protein sequence ID" value="EEW26379.1"/>
    <property type="molecule type" value="Genomic_DNA"/>
</dbReference>
<dbReference type="RefSeq" id="WP_008028020.1">
    <property type="nucleotide sequence ID" value="NZ_ACYY01000003.1"/>
</dbReference>
<dbReference type="InterPro" id="IPR021273">
    <property type="entry name" value="DUF2852"/>
</dbReference>
<keyword evidence="1" id="KW-1133">Transmembrane helix</keyword>
<keyword evidence="1" id="KW-0812">Transmembrane</keyword>
<evidence type="ECO:0008006" key="4">
    <source>
        <dbReference type="Google" id="ProtNLM"/>
    </source>
</evidence>
<sequence length="141" mass="15672">MYTASSPAASGSVTTWFNRAVAWLDDRGKGAWIAAMVLSFIFVWPLGLFILGYMIWSKRMFKRNGCGHHHAFHGAYRSSGNTAFDAYKAETLRRLEDEQDAFNSFLQRLRDAKDKSEFDAFMADRAKAATAVAETSGSGAN</sequence>
<name>C8RXY1_9RHOB</name>
<dbReference type="STRING" id="371731.Rsw2DRAFT_0659"/>
<reference evidence="2 3" key="1">
    <citation type="submission" date="2009-08" db="EMBL/GenBank/DDBJ databases">
        <title>The draft genome of Rhodobacter sp. SW2.</title>
        <authorList>
            <consortium name="US DOE Joint Genome Institute (JGI-PGF)"/>
            <person name="Lucas S."/>
            <person name="Copeland A."/>
            <person name="Lapidus A."/>
            <person name="Glavina del Rio T."/>
            <person name="Tice H."/>
            <person name="Bruce D."/>
            <person name="Goodwin L."/>
            <person name="Pitluck S."/>
            <person name="Larimer F."/>
            <person name="Land M.L."/>
            <person name="Hauser L."/>
            <person name="Emerson D."/>
        </authorList>
    </citation>
    <scope>NUCLEOTIDE SEQUENCE [LARGE SCALE GENOMIC DNA]</scope>
    <source>
        <strain evidence="2 3">SW2</strain>
    </source>
</reference>
<dbReference type="eggNOG" id="ENOG5031HJW">
    <property type="taxonomic scope" value="Bacteria"/>
</dbReference>
<accession>C8RXY1</accession>
<dbReference type="AlphaFoldDB" id="C8RXY1"/>
<evidence type="ECO:0000256" key="1">
    <source>
        <dbReference type="SAM" id="Phobius"/>
    </source>
</evidence>
<dbReference type="Proteomes" id="UP000010121">
    <property type="component" value="Unassembled WGS sequence"/>
</dbReference>